<protein>
    <recommendedName>
        <fullName evidence="3">Putative plant transposon protein domain-containing protein</fullName>
    </recommendedName>
</protein>
<keyword evidence="2" id="KW-1133">Transmembrane helix</keyword>
<accession>M1DWZ4</accession>
<dbReference type="Pfam" id="PF20167">
    <property type="entry name" value="Transposase_32"/>
    <property type="match status" value="1"/>
</dbReference>
<feature type="compositionally biased region" description="Basic residues" evidence="1">
    <location>
        <begin position="252"/>
        <end position="263"/>
    </location>
</feature>
<feature type="compositionally biased region" description="Low complexity" evidence="1">
    <location>
        <begin position="177"/>
        <end position="196"/>
    </location>
</feature>
<reference evidence="4" key="2">
    <citation type="submission" date="2015-06" db="UniProtKB">
        <authorList>
            <consortium name="EnsemblPlants"/>
        </authorList>
    </citation>
    <scope>IDENTIFICATION</scope>
    <source>
        <strain evidence="4">DM1-3 516 R44</strain>
    </source>
</reference>
<feature type="compositionally biased region" description="Basic residues" evidence="1">
    <location>
        <begin position="277"/>
        <end position="294"/>
    </location>
</feature>
<feature type="domain" description="Putative plant transposon protein" evidence="3">
    <location>
        <begin position="7"/>
        <end position="118"/>
    </location>
</feature>
<dbReference type="Proteomes" id="UP000011115">
    <property type="component" value="Unassembled WGS sequence"/>
</dbReference>
<feature type="region of interest" description="Disordered" evidence="1">
    <location>
        <begin position="247"/>
        <end position="303"/>
    </location>
</feature>
<name>M1DWZ4_SOLTU</name>
<sequence>MEIQSSRERVLRWIARKIAIDGENAVWVTTMPTLITKVSLSFPAKVWWAVVRAQLIPTANDNTLSSSLASLVACLMVGYPVSVGWIVTTEMRDRALNERAGFPSPCLIGKLCQQVNIPPNRLVDRWGETFRLTQVSKIKDVTNHLFGVKSGAVGTLAVFPNVPIDIPQAVRGPEQGESSQPSTEAPSPSASASQAPDNEEFKAQLTEMRTQVAKLAEKTLHVPTLVMRESFIPLLNQAPSTQSLDEFWGKLPKSKSGKKKHKARESDEEIPADLSRKGRRQEKKTRKASRKAARKKEVLEQQQ</sequence>
<feature type="region of interest" description="Disordered" evidence="1">
    <location>
        <begin position="167"/>
        <end position="199"/>
    </location>
</feature>
<evidence type="ECO:0000256" key="2">
    <source>
        <dbReference type="SAM" id="Phobius"/>
    </source>
</evidence>
<evidence type="ECO:0000259" key="3">
    <source>
        <dbReference type="Pfam" id="PF20167"/>
    </source>
</evidence>
<keyword evidence="5" id="KW-1185">Reference proteome</keyword>
<reference evidence="5" key="1">
    <citation type="journal article" date="2011" name="Nature">
        <title>Genome sequence and analysis of the tuber crop potato.</title>
        <authorList>
            <consortium name="The Potato Genome Sequencing Consortium"/>
        </authorList>
    </citation>
    <scope>NUCLEOTIDE SEQUENCE [LARGE SCALE GENOMIC DNA]</scope>
    <source>
        <strain evidence="5">cv. DM1-3 516 R44</strain>
    </source>
</reference>
<evidence type="ECO:0000313" key="5">
    <source>
        <dbReference type="Proteomes" id="UP000011115"/>
    </source>
</evidence>
<keyword evidence="2" id="KW-0812">Transmembrane</keyword>
<organism evidence="4 5">
    <name type="scientific">Solanum tuberosum</name>
    <name type="common">Potato</name>
    <dbReference type="NCBI Taxonomy" id="4113"/>
    <lineage>
        <taxon>Eukaryota</taxon>
        <taxon>Viridiplantae</taxon>
        <taxon>Streptophyta</taxon>
        <taxon>Embryophyta</taxon>
        <taxon>Tracheophyta</taxon>
        <taxon>Spermatophyta</taxon>
        <taxon>Magnoliopsida</taxon>
        <taxon>eudicotyledons</taxon>
        <taxon>Gunneridae</taxon>
        <taxon>Pentapetalae</taxon>
        <taxon>asterids</taxon>
        <taxon>lamiids</taxon>
        <taxon>Solanales</taxon>
        <taxon>Solanaceae</taxon>
        <taxon>Solanoideae</taxon>
        <taxon>Solaneae</taxon>
        <taxon>Solanum</taxon>
    </lineage>
</organism>
<dbReference type="AlphaFoldDB" id="M1DWZ4"/>
<dbReference type="HOGENOM" id="CLU_021776_1_0_1"/>
<proteinExistence type="predicted"/>
<dbReference type="InParanoid" id="M1DWZ4"/>
<dbReference type="PaxDb" id="4113-PGSC0003DMT400095745"/>
<dbReference type="Gramene" id="PGSC0003DMT400095745">
    <property type="protein sequence ID" value="PGSC0003DMT400095745"/>
    <property type="gene ID" value="PGSC0003DMG400045316"/>
</dbReference>
<dbReference type="EnsemblPlants" id="PGSC0003DMT400095745">
    <property type="protein sequence ID" value="PGSC0003DMT400095745"/>
    <property type="gene ID" value="PGSC0003DMG400045316"/>
</dbReference>
<evidence type="ECO:0000256" key="1">
    <source>
        <dbReference type="SAM" id="MobiDB-lite"/>
    </source>
</evidence>
<feature type="transmembrane region" description="Helical" evidence="2">
    <location>
        <begin position="68"/>
        <end position="87"/>
    </location>
</feature>
<keyword evidence="2" id="KW-0472">Membrane</keyword>
<dbReference type="InterPro" id="IPR046796">
    <property type="entry name" value="Transposase_32_dom"/>
</dbReference>
<evidence type="ECO:0000313" key="4">
    <source>
        <dbReference type="EnsemblPlants" id="PGSC0003DMT400095745"/>
    </source>
</evidence>